<dbReference type="EMBL" id="MU620912">
    <property type="protein sequence ID" value="KAI8580541.1"/>
    <property type="molecule type" value="Genomic_DNA"/>
</dbReference>
<dbReference type="AlphaFoldDB" id="A0AAD5ECN4"/>
<gene>
    <name evidence="1" type="ORF">K450DRAFT_237536</name>
</gene>
<accession>A0AAD5ECN4</accession>
<sequence>MSVIISSRFRTNFSTGFENGELVVKYRHLCSPALTKSRTAIGAWMGNCPLSDNSRWCCFYATHQ</sequence>
<reference evidence="1" key="1">
    <citation type="submission" date="2021-06" db="EMBL/GenBank/DDBJ databases">
        <authorList>
            <consortium name="DOE Joint Genome Institute"/>
            <person name="Mondo S.J."/>
            <person name="Amses K.R."/>
            <person name="Simmons D.R."/>
            <person name="Longcore J.E."/>
            <person name="Seto K."/>
            <person name="Alves G.H."/>
            <person name="Bonds A.E."/>
            <person name="Quandt C.A."/>
            <person name="Davis W.J."/>
            <person name="Chang Y."/>
            <person name="Letcher P.M."/>
            <person name="Powell M.J."/>
            <person name="Kuo A."/>
            <person name="Labutti K."/>
            <person name="Pangilinan J."/>
            <person name="Andreopoulos W."/>
            <person name="Tritt A."/>
            <person name="Riley R."/>
            <person name="Hundley H."/>
            <person name="Johnson J."/>
            <person name="Lipzen A."/>
            <person name="Barry K."/>
            <person name="Berbee M.L."/>
            <person name="Buchler N.E."/>
            <person name="Grigoriev I.V."/>
            <person name="Spatafora J.W."/>
            <person name="Stajich J.E."/>
            <person name="James T.Y."/>
        </authorList>
    </citation>
    <scope>NUCLEOTIDE SEQUENCE</scope>
    <source>
        <strain evidence="1">AG</strain>
    </source>
</reference>
<keyword evidence="2" id="KW-1185">Reference proteome</keyword>
<dbReference type="Proteomes" id="UP001206595">
    <property type="component" value="Unassembled WGS sequence"/>
</dbReference>
<protein>
    <submittedName>
        <fullName evidence="1">Uncharacterized protein</fullName>
    </submittedName>
</protein>
<proteinExistence type="predicted"/>
<evidence type="ECO:0000313" key="1">
    <source>
        <dbReference type="EMBL" id="KAI8580541.1"/>
    </source>
</evidence>
<name>A0AAD5ECN4_UMBRA</name>
<dbReference type="GeneID" id="75913788"/>
<reference evidence="1" key="2">
    <citation type="journal article" date="2022" name="Proc. Natl. Acad. Sci. U.S.A.">
        <title>Diploid-dominant life cycles characterize the early evolution of Fungi.</title>
        <authorList>
            <person name="Amses K.R."/>
            <person name="Simmons D.R."/>
            <person name="Longcore J.E."/>
            <person name="Mondo S.J."/>
            <person name="Seto K."/>
            <person name="Jeronimo G.H."/>
            <person name="Bonds A.E."/>
            <person name="Quandt C.A."/>
            <person name="Davis W.J."/>
            <person name="Chang Y."/>
            <person name="Federici B.A."/>
            <person name="Kuo A."/>
            <person name="LaButti K."/>
            <person name="Pangilinan J."/>
            <person name="Andreopoulos W."/>
            <person name="Tritt A."/>
            <person name="Riley R."/>
            <person name="Hundley H."/>
            <person name="Johnson J."/>
            <person name="Lipzen A."/>
            <person name="Barry K."/>
            <person name="Lang B.F."/>
            <person name="Cuomo C.A."/>
            <person name="Buchler N.E."/>
            <person name="Grigoriev I.V."/>
            <person name="Spatafora J.W."/>
            <person name="Stajich J.E."/>
            <person name="James T.Y."/>
        </authorList>
    </citation>
    <scope>NUCLEOTIDE SEQUENCE</scope>
    <source>
        <strain evidence="1">AG</strain>
    </source>
</reference>
<evidence type="ECO:0000313" key="2">
    <source>
        <dbReference type="Proteomes" id="UP001206595"/>
    </source>
</evidence>
<comment type="caution">
    <text evidence="1">The sequence shown here is derived from an EMBL/GenBank/DDBJ whole genome shotgun (WGS) entry which is preliminary data.</text>
</comment>
<organism evidence="1 2">
    <name type="scientific">Umbelopsis ramanniana AG</name>
    <dbReference type="NCBI Taxonomy" id="1314678"/>
    <lineage>
        <taxon>Eukaryota</taxon>
        <taxon>Fungi</taxon>
        <taxon>Fungi incertae sedis</taxon>
        <taxon>Mucoromycota</taxon>
        <taxon>Mucoromycotina</taxon>
        <taxon>Umbelopsidomycetes</taxon>
        <taxon>Umbelopsidales</taxon>
        <taxon>Umbelopsidaceae</taxon>
        <taxon>Umbelopsis</taxon>
    </lineage>
</organism>
<dbReference type="RefSeq" id="XP_051445545.1">
    <property type="nucleotide sequence ID" value="XM_051588443.1"/>
</dbReference>